<evidence type="ECO:0000313" key="6">
    <source>
        <dbReference type="EMBL" id="MBD8870776.1"/>
    </source>
</evidence>
<protein>
    <submittedName>
        <fullName evidence="6">TetR/AcrR family transcriptional regulator</fullName>
    </submittedName>
</protein>
<keyword evidence="3" id="KW-0804">Transcription</keyword>
<comment type="caution">
    <text evidence="6">The sequence shown here is derived from an EMBL/GenBank/DDBJ whole genome shotgun (WGS) entry which is preliminary data.</text>
</comment>
<sequence>MQSRRTQAERSSESRKKLVDATVELLASGGYSAASFVAIGELAGLSRGMVTHYFGTKEQCIKDVVQSVQDSSRAALASFGDLEGVEKLETIVRLYLREGSIYSKYARALYAVQVEAMTGTPSLRDDVAISNRWIRTLLVETIIEARDSGDAAQDVNPDEAAFVIEGTLRGVLLQVLVDPDVQRKEITEATWTAVRRILSIR</sequence>
<evidence type="ECO:0000313" key="7">
    <source>
        <dbReference type="Proteomes" id="UP000616839"/>
    </source>
</evidence>
<dbReference type="InterPro" id="IPR001647">
    <property type="entry name" value="HTH_TetR"/>
</dbReference>
<dbReference type="SUPFAM" id="SSF46689">
    <property type="entry name" value="Homeodomain-like"/>
    <property type="match status" value="1"/>
</dbReference>
<evidence type="ECO:0000256" key="4">
    <source>
        <dbReference type="PROSITE-ProRule" id="PRU00335"/>
    </source>
</evidence>
<keyword evidence="7" id="KW-1185">Reference proteome</keyword>
<dbReference type="PANTHER" id="PTHR30055:SF226">
    <property type="entry name" value="HTH-TYPE TRANSCRIPTIONAL REGULATOR PKSA"/>
    <property type="match status" value="1"/>
</dbReference>
<dbReference type="Gene3D" id="1.10.357.10">
    <property type="entry name" value="Tetracycline Repressor, domain 2"/>
    <property type="match status" value="1"/>
</dbReference>
<evidence type="ECO:0000256" key="1">
    <source>
        <dbReference type="ARBA" id="ARBA00023015"/>
    </source>
</evidence>
<dbReference type="PANTHER" id="PTHR30055">
    <property type="entry name" value="HTH-TYPE TRANSCRIPTIONAL REGULATOR RUTR"/>
    <property type="match status" value="1"/>
</dbReference>
<evidence type="ECO:0000256" key="2">
    <source>
        <dbReference type="ARBA" id="ARBA00023125"/>
    </source>
</evidence>
<dbReference type="InterPro" id="IPR009057">
    <property type="entry name" value="Homeodomain-like_sf"/>
</dbReference>
<feature type="DNA-binding region" description="H-T-H motif" evidence="4">
    <location>
        <begin position="35"/>
        <end position="54"/>
    </location>
</feature>
<dbReference type="GO" id="GO:0003700">
    <property type="term" value="F:DNA-binding transcription factor activity"/>
    <property type="evidence" value="ECO:0007669"/>
    <property type="project" value="TreeGrafter"/>
</dbReference>
<dbReference type="EMBL" id="JACYXZ010000004">
    <property type="protein sequence ID" value="MBD8870776.1"/>
    <property type="molecule type" value="Genomic_DNA"/>
</dbReference>
<keyword evidence="2 4" id="KW-0238">DNA-binding</keyword>
<gene>
    <name evidence="6" type="ORF">IE331_14190</name>
</gene>
<reference evidence="6" key="1">
    <citation type="submission" date="2020-09" db="EMBL/GenBank/DDBJ databases">
        <title>Nocardioides sp. strain MJB4 16S ribosomal RNA gene Genome sequencing and assembly.</title>
        <authorList>
            <person name="Kim I."/>
        </authorList>
    </citation>
    <scope>NUCLEOTIDE SEQUENCE</scope>
    <source>
        <strain evidence="6">MJB4</strain>
    </source>
</reference>
<dbReference type="GO" id="GO:0000976">
    <property type="term" value="F:transcription cis-regulatory region binding"/>
    <property type="evidence" value="ECO:0007669"/>
    <property type="project" value="TreeGrafter"/>
</dbReference>
<dbReference type="Pfam" id="PF16925">
    <property type="entry name" value="TetR_C_13"/>
    <property type="match status" value="1"/>
</dbReference>
<keyword evidence="1" id="KW-0805">Transcription regulation</keyword>
<dbReference type="InterPro" id="IPR011075">
    <property type="entry name" value="TetR_C"/>
</dbReference>
<name>A0A927KAJ8_9ACTN</name>
<dbReference type="Pfam" id="PF00440">
    <property type="entry name" value="TetR_N"/>
    <property type="match status" value="1"/>
</dbReference>
<accession>A0A927KAJ8</accession>
<dbReference type="InterPro" id="IPR036271">
    <property type="entry name" value="Tet_transcr_reg_TetR-rel_C_sf"/>
</dbReference>
<dbReference type="PRINTS" id="PR00455">
    <property type="entry name" value="HTHTETR"/>
</dbReference>
<dbReference type="SUPFAM" id="SSF48498">
    <property type="entry name" value="Tetracyclin repressor-like, C-terminal domain"/>
    <property type="match status" value="1"/>
</dbReference>
<evidence type="ECO:0000259" key="5">
    <source>
        <dbReference type="PROSITE" id="PS50977"/>
    </source>
</evidence>
<organism evidence="6 7">
    <name type="scientific">Nocardioides donggukensis</name>
    <dbReference type="NCBI Taxonomy" id="2774019"/>
    <lineage>
        <taxon>Bacteria</taxon>
        <taxon>Bacillati</taxon>
        <taxon>Actinomycetota</taxon>
        <taxon>Actinomycetes</taxon>
        <taxon>Propionibacteriales</taxon>
        <taxon>Nocardioidaceae</taxon>
        <taxon>Nocardioides</taxon>
    </lineage>
</organism>
<evidence type="ECO:0000256" key="3">
    <source>
        <dbReference type="ARBA" id="ARBA00023163"/>
    </source>
</evidence>
<dbReference type="PROSITE" id="PS50977">
    <property type="entry name" value="HTH_TETR_2"/>
    <property type="match status" value="1"/>
</dbReference>
<dbReference type="Proteomes" id="UP000616839">
    <property type="component" value="Unassembled WGS sequence"/>
</dbReference>
<dbReference type="RefSeq" id="WP_192144122.1">
    <property type="nucleotide sequence ID" value="NZ_JACYXZ010000004.1"/>
</dbReference>
<feature type="domain" description="HTH tetR-type" evidence="5">
    <location>
        <begin position="12"/>
        <end position="72"/>
    </location>
</feature>
<dbReference type="InterPro" id="IPR050109">
    <property type="entry name" value="HTH-type_TetR-like_transc_reg"/>
</dbReference>
<dbReference type="AlphaFoldDB" id="A0A927KAJ8"/>
<proteinExistence type="predicted"/>